<feature type="chain" id="PRO_5040502547" evidence="2">
    <location>
        <begin position="26"/>
        <end position="56"/>
    </location>
</feature>
<evidence type="ECO:0000313" key="4">
    <source>
        <dbReference type="Proteomes" id="UP001142489"/>
    </source>
</evidence>
<accession>A0A9Q1AW62</accession>
<name>A0A9Q1AW62_9SAUR</name>
<comment type="caution">
    <text evidence="3">The sequence shown here is derived from an EMBL/GenBank/DDBJ whole genome shotgun (WGS) entry which is preliminary data.</text>
</comment>
<sequence length="56" mass="6748">IIKMNSRSFWPFLLLFEIFLSTTWGWMESNGSRQFSSGAERLTQEESRSFEIRRKK</sequence>
<dbReference type="OrthoDB" id="6085115at2759"/>
<feature type="signal peptide" evidence="2">
    <location>
        <begin position="1"/>
        <end position="25"/>
    </location>
</feature>
<feature type="region of interest" description="Disordered" evidence="1">
    <location>
        <begin position="32"/>
        <end position="56"/>
    </location>
</feature>
<reference evidence="3" key="1">
    <citation type="journal article" date="2023" name="DNA Res.">
        <title>Chromosome-level genome assembly of Phrynocephalus forsythii using third-generation DNA sequencing and Hi-C analysis.</title>
        <authorList>
            <person name="Qi Y."/>
            <person name="Zhao W."/>
            <person name="Zhao Y."/>
            <person name="Niu C."/>
            <person name="Cao S."/>
            <person name="Zhang Y."/>
        </authorList>
    </citation>
    <scope>NUCLEOTIDE SEQUENCE</scope>
    <source>
        <tissue evidence="3">Muscle</tissue>
    </source>
</reference>
<evidence type="ECO:0000256" key="1">
    <source>
        <dbReference type="SAM" id="MobiDB-lite"/>
    </source>
</evidence>
<protein>
    <submittedName>
        <fullName evidence="3">Uncharacterized protein</fullName>
    </submittedName>
</protein>
<dbReference type="EMBL" id="JAPFRF010000011">
    <property type="protein sequence ID" value="KAJ7316487.1"/>
    <property type="molecule type" value="Genomic_DNA"/>
</dbReference>
<keyword evidence="2" id="KW-0732">Signal</keyword>
<feature type="non-terminal residue" evidence="3">
    <location>
        <position position="1"/>
    </location>
</feature>
<dbReference type="Proteomes" id="UP001142489">
    <property type="component" value="Unassembled WGS sequence"/>
</dbReference>
<evidence type="ECO:0000256" key="2">
    <source>
        <dbReference type="SAM" id="SignalP"/>
    </source>
</evidence>
<dbReference type="AlphaFoldDB" id="A0A9Q1AW62"/>
<organism evidence="3 4">
    <name type="scientific">Phrynocephalus forsythii</name>
    <dbReference type="NCBI Taxonomy" id="171643"/>
    <lineage>
        <taxon>Eukaryota</taxon>
        <taxon>Metazoa</taxon>
        <taxon>Chordata</taxon>
        <taxon>Craniata</taxon>
        <taxon>Vertebrata</taxon>
        <taxon>Euteleostomi</taxon>
        <taxon>Lepidosauria</taxon>
        <taxon>Squamata</taxon>
        <taxon>Bifurcata</taxon>
        <taxon>Unidentata</taxon>
        <taxon>Episquamata</taxon>
        <taxon>Toxicofera</taxon>
        <taxon>Iguania</taxon>
        <taxon>Acrodonta</taxon>
        <taxon>Agamidae</taxon>
        <taxon>Agaminae</taxon>
        <taxon>Phrynocephalus</taxon>
    </lineage>
</organism>
<gene>
    <name evidence="3" type="ORF">JRQ81_002649</name>
</gene>
<proteinExistence type="predicted"/>
<feature type="compositionally biased region" description="Basic and acidic residues" evidence="1">
    <location>
        <begin position="42"/>
        <end position="56"/>
    </location>
</feature>
<feature type="non-terminal residue" evidence="3">
    <location>
        <position position="56"/>
    </location>
</feature>
<keyword evidence="4" id="KW-1185">Reference proteome</keyword>
<evidence type="ECO:0000313" key="3">
    <source>
        <dbReference type="EMBL" id="KAJ7316487.1"/>
    </source>
</evidence>